<evidence type="ECO:0000313" key="8">
    <source>
        <dbReference type="RefSeq" id="XP_006812334.1"/>
    </source>
</evidence>
<dbReference type="Pfam" id="PF00094">
    <property type="entry name" value="VWD"/>
    <property type="match status" value="1"/>
</dbReference>
<accession>A0ABM0LX43</accession>
<proteinExistence type="predicted"/>
<dbReference type="SMART" id="SM00042">
    <property type="entry name" value="CUB"/>
    <property type="match status" value="1"/>
</dbReference>
<dbReference type="InterPro" id="IPR050780">
    <property type="entry name" value="Mucin_vWF_Thrombospondin_sf"/>
</dbReference>
<comment type="caution">
    <text evidence="3">Lacks conserved residue(s) required for the propagation of feature annotation.</text>
</comment>
<evidence type="ECO:0000313" key="7">
    <source>
        <dbReference type="Proteomes" id="UP000694865"/>
    </source>
</evidence>
<keyword evidence="1" id="KW-1015">Disulfide bond</keyword>
<keyword evidence="2" id="KW-0325">Glycoprotein</keyword>
<keyword evidence="4" id="KW-0732">Signal</keyword>
<dbReference type="GeneID" id="102801143"/>
<dbReference type="PANTHER" id="PTHR11339">
    <property type="entry name" value="EXTRACELLULAR MATRIX GLYCOPROTEIN RELATED"/>
    <property type="match status" value="1"/>
</dbReference>
<dbReference type="RefSeq" id="XP_006812334.1">
    <property type="nucleotide sequence ID" value="XM_006812271.1"/>
</dbReference>
<feature type="domain" description="VWFD" evidence="6">
    <location>
        <begin position="136"/>
        <end position="311"/>
    </location>
</feature>
<evidence type="ECO:0000259" key="5">
    <source>
        <dbReference type="PROSITE" id="PS01180"/>
    </source>
</evidence>
<dbReference type="SUPFAM" id="SSF49854">
    <property type="entry name" value="Spermadhesin, CUB domain"/>
    <property type="match status" value="1"/>
</dbReference>
<dbReference type="Pfam" id="PF00431">
    <property type="entry name" value="CUB"/>
    <property type="match status" value="1"/>
</dbReference>
<protein>
    <submittedName>
        <fullName evidence="8">BMP-binding endothelial regulator protein-like</fullName>
    </submittedName>
</protein>
<dbReference type="PROSITE" id="PS01180">
    <property type="entry name" value="CUB"/>
    <property type="match status" value="1"/>
</dbReference>
<evidence type="ECO:0000256" key="4">
    <source>
        <dbReference type="SAM" id="SignalP"/>
    </source>
</evidence>
<evidence type="ECO:0000256" key="1">
    <source>
        <dbReference type="ARBA" id="ARBA00023157"/>
    </source>
</evidence>
<dbReference type="InterPro" id="IPR000859">
    <property type="entry name" value="CUB_dom"/>
</dbReference>
<dbReference type="Gene3D" id="2.60.120.290">
    <property type="entry name" value="Spermadhesin, CUB domain"/>
    <property type="match status" value="1"/>
</dbReference>
<feature type="signal peptide" evidence="4">
    <location>
        <begin position="1"/>
        <end position="17"/>
    </location>
</feature>
<name>A0ABM0LX43_SACKO</name>
<feature type="domain" description="CUB" evidence="5">
    <location>
        <begin position="30"/>
        <end position="136"/>
    </location>
</feature>
<gene>
    <name evidence="8" type="primary">LOC102801143</name>
</gene>
<dbReference type="PROSITE" id="PS51233">
    <property type="entry name" value="VWFD"/>
    <property type="match status" value="1"/>
</dbReference>
<dbReference type="PANTHER" id="PTHR11339:SF402">
    <property type="entry name" value="VWFD DOMAIN-CONTAINING PROTEIN"/>
    <property type="match status" value="1"/>
</dbReference>
<sequence>MMLCLMVIISMASFTLAVPKEKLVVKRTGCGGSFYINEGEQKIITSPNYPSNYDNNLNCPWIVSTSPGNTLDVNAVDFNIENLVDMLIIHDGTEAVQWTGNSLPPSYTSVSNELIFIFRTDSMNNYKGFKLIITVSGGSEKGDPHMTTFDGRRYSFQGQCWYTFFKDCSAHPDFEVISKFGPRDDIKNKTRTVSFKVTVGDQYVIVNGRDVATGSKNNGHVYSPFIHVQENNDLITLAFTSKYTTFTLEWTPRKHMLKASFSGTDYNGKLCGLMGNADGDTRNDLQTPDGFEVKDVTAFGESWKVKGEVCD</sequence>
<evidence type="ECO:0000256" key="2">
    <source>
        <dbReference type="ARBA" id="ARBA00023180"/>
    </source>
</evidence>
<keyword evidence="7" id="KW-1185">Reference proteome</keyword>
<reference evidence="8" key="1">
    <citation type="submission" date="2025-08" db="UniProtKB">
        <authorList>
            <consortium name="RefSeq"/>
        </authorList>
    </citation>
    <scope>IDENTIFICATION</scope>
    <source>
        <tissue evidence="8">Testes</tissue>
    </source>
</reference>
<dbReference type="SMART" id="SM00216">
    <property type="entry name" value="VWD"/>
    <property type="match status" value="1"/>
</dbReference>
<dbReference type="InterPro" id="IPR001846">
    <property type="entry name" value="VWF_type-D"/>
</dbReference>
<evidence type="ECO:0000256" key="3">
    <source>
        <dbReference type="PROSITE-ProRule" id="PRU00059"/>
    </source>
</evidence>
<evidence type="ECO:0000259" key="6">
    <source>
        <dbReference type="PROSITE" id="PS51233"/>
    </source>
</evidence>
<dbReference type="CDD" id="cd00041">
    <property type="entry name" value="CUB"/>
    <property type="match status" value="1"/>
</dbReference>
<feature type="chain" id="PRO_5045743973" evidence="4">
    <location>
        <begin position="18"/>
        <end position="311"/>
    </location>
</feature>
<dbReference type="Proteomes" id="UP000694865">
    <property type="component" value="Unplaced"/>
</dbReference>
<dbReference type="InterPro" id="IPR035914">
    <property type="entry name" value="Sperma_CUB_dom_sf"/>
</dbReference>
<organism evidence="7 8">
    <name type="scientific">Saccoglossus kowalevskii</name>
    <name type="common">Acorn worm</name>
    <dbReference type="NCBI Taxonomy" id="10224"/>
    <lineage>
        <taxon>Eukaryota</taxon>
        <taxon>Metazoa</taxon>
        <taxon>Hemichordata</taxon>
        <taxon>Enteropneusta</taxon>
        <taxon>Harrimaniidae</taxon>
        <taxon>Saccoglossus</taxon>
    </lineage>
</organism>